<feature type="domain" description="N-acetyltransferase" evidence="3">
    <location>
        <begin position="10"/>
        <end position="165"/>
    </location>
</feature>
<accession>A0A0J7Z9W4</accession>
<evidence type="ECO:0000313" key="5">
    <source>
        <dbReference type="Proteomes" id="UP000037432"/>
    </source>
</evidence>
<dbReference type="Gene3D" id="3.40.630.30">
    <property type="match status" value="1"/>
</dbReference>
<dbReference type="GO" id="GO:0016747">
    <property type="term" value="F:acyltransferase activity, transferring groups other than amino-acyl groups"/>
    <property type="evidence" value="ECO:0007669"/>
    <property type="project" value="InterPro"/>
</dbReference>
<dbReference type="PATRIC" id="fig|1938.3.peg.4365"/>
<organism evidence="4 5">
    <name type="scientific">Streptomyces viridochromogenes</name>
    <dbReference type="NCBI Taxonomy" id="1938"/>
    <lineage>
        <taxon>Bacteria</taxon>
        <taxon>Bacillati</taxon>
        <taxon>Actinomycetota</taxon>
        <taxon>Actinomycetes</taxon>
        <taxon>Kitasatosporales</taxon>
        <taxon>Streptomycetaceae</taxon>
        <taxon>Streptomyces</taxon>
    </lineage>
</organism>
<dbReference type="InterPro" id="IPR050832">
    <property type="entry name" value="Bact_Acetyltransf"/>
</dbReference>
<evidence type="ECO:0000256" key="1">
    <source>
        <dbReference type="ARBA" id="ARBA00022679"/>
    </source>
</evidence>
<proteinExistence type="predicted"/>
<dbReference type="EMBL" id="LFNT01000031">
    <property type="protein sequence ID" value="KMS71923.1"/>
    <property type="molecule type" value="Genomic_DNA"/>
</dbReference>
<reference evidence="4 5" key="1">
    <citation type="submission" date="2015-06" db="EMBL/GenBank/DDBJ databases">
        <authorList>
            <person name="Ju K.-S."/>
            <person name="Doroghazi J.R."/>
            <person name="Metcalf W.W."/>
        </authorList>
    </citation>
    <scope>NUCLEOTIDE SEQUENCE [LARGE SCALE GENOMIC DNA]</scope>
    <source>
        <strain evidence="4 5">NRRL 3414</strain>
    </source>
</reference>
<dbReference type="RefSeq" id="WP_048583635.1">
    <property type="nucleotide sequence ID" value="NZ_LFNT01000031.1"/>
</dbReference>
<dbReference type="Pfam" id="PF00583">
    <property type="entry name" value="Acetyltransf_1"/>
    <property type="match status" value="1"/>
</dbReference>
<dbReference type="InterPro" id="IPR016181">
    <property type="entry name" value="Acyl_CoA_acyltransferase"/>
</dbReference>
<dbReference type="OrthoDB" id="5243635at2"/>
<dbReference type="Proteomes" id="UP000037432">
    <property type="component" value="Unassembled WGS sequence"/>
</dbReference>
<protein>
    <submittedName>
        <fullName evidence="4">Acetyltransferase</fullName>
    </submittedName>
</protein>
<dbReference type="CDD" id="cd04301">
    <property type="entry name" value="NAT_SF"/>
    <property type="match status" value="1"/>
</dbReference>
<sequence>MIHDRVPASRVIRTVVPAEAEDVVALHARARATYYPDGIPQDGTDWLAAWQSAIARPDGHVLCVVEQSRIVGLASFRTPEGAPADTVKLFQFHVDPDRWGHGVGTALHAACVEEWRADGKRTAVLDVHVDNRRARTFYAGRGWRPDPRNPPADGDHHVNLCFSVTGNQPGDRGANPATGE</sequence>
<gene>
    <name evidence="4" type="ORF">ACM01_25225</name>
</gene>
<evidence type="ECO:0000259" key="3">
    <source>
        <dbReference type="PROSITE" id="PS51186"/>
    </source>
</evidence>
<dbReference type="PROSITE" id="PS51186">
    <property type="entry name" value="GNAT"/>
    <property type="match status" value="1"/>
</dbReference>
<dbReference type="InterPro" id="IPR000182">
    <property type="entry name" value="GNAT_dom"/>
</dbReference>
<evidence type="ECO:0000256" key="2">
    <source>
        <dbReference type="ARBA" id="ARBA00023315"/>
    </source>
</evidence>
<dbReference type="PANTHER" id="PTHR43877">
    <property type="entry name" value="AMINOALKYLPHOSPHONATE N-ACETYLTRANSFERASE-RELATED-RELATED"/>
    <property type="match status" value="1"/>
</dbReference>
<keyword evidence="1 4" id="KW-0808">Transferase</keyword>
<dbReference type="AlphaFoldDB" id="A0A0J7Z9W4"/>
<evidence type="ECO:0000313" key="4">
    <source>
        <dbReference type="EMBL" id="KMS71923.1"/>
    </source>
</evidence>
<keyword evidence="2" id="KW-0012">Acyltransferase</keyword>
<name>A0A0J7Z9W4_STRVR</name>
<comment type="caution">
    <text evidence="4">The sequence shown here is derived from an EMBL/GenBank/DDBJ whole genome shotgun (WGS) entry which is preliminary data.</text>
</comment>
<dbReference type="SUPFAM" id="SSF55729">
    <property type="entry name" value="Acyl-CoA N-acyltransferases (Nat)"/>
    <property type="match status" value="1"/>
</dbReference>